<evidence type="ECO:0000256" key="1">
    <source>
        <dbReference type="SAM" id="SignalP"/>
    </source>
</evidence>
<sequence length="374" mass="43135">MQRLRIAFLVCFAIFCARGLKAQSQEECEQVLNRAIEEFNAGHFYGIPSMLHDCLERNQRAAWRQRAYILLAETYLLLDDPVGAERSYLEILRANPEFVPDRNRDPIDLVYLGSKFTGEPIFSLYGRIGANVSPVNLLKTRSALAGDVTHDYKWRTGIGAGVGAQYHYDQNFGVTLELNYMFTAYQYETTRAFGRDKLSVFDRQNWFKIPVTFRYSDSEGKYRPFGYIGYSVDMLFRDRGTLTFDDRNFTDGRIVPDERESPVINFNPKRNKINQALLFGGGVKYKLGLDYAFVDVRYSIGLTNVVKVENTINSADTEDPVFQWGYVDNLYKINNLSVSIGYIYPLYKPRKLKKARSKSVLKRIKKQDDEVTQD</sequence>
<comment type="caution">
    <text evidence="3">The sequence shown here is derived from an EMBL/GenBank/DDBJ whole genome shotgun (WGS) entry which is preliminary data.</text>
</comment>
<evidence type="ECO:0000259" key="2">
    <source>
        <dbReference type="Pfam" id="PF13568"/>
    </source>
</evidence>
<proteinExistence type="predicted"/>
<dbReference type="SUPFAM" id="SSF56925">
    <property type="entry name" value="OMPA-like"/>
    <property type="match status" value="1"/>
</dbReference>
<reference evidence="3 4" key="1">
    <citation type="submission" date="2018-06" db="EMBL/GenBank/DDBJ databases">
        <title>Chryseolinea flavus sp. nov., a member of the phylum Bacteroidetes isolated from soil.</title>
        <authorList>
            <person name="Li Y."/>
            <person name="Wang J."/>
        </authorList>
    </citation>
    <scope>NUCLEOTIDE SEQUENCE [LARGE SCALE GENOMIC DNA]</scope>
    <source>
        <strain evidence="3 4">SDU1-6</strain>
    </source>
</reference>
<dbReference type="Pfam" id="PF13568">
    <property type="entry name" value="OMP_b-brl_2"/>
    <property type="match status" value="1"/>
</dbReference>
<gene>
    <name evidence="3" type="ORF">DQQ10_25630</name>
</gene>
<dbReference type="InterPro" id="IPR011250">
    <property type="entry name" value="OMP/PagP_B-barrel"/>
</dbReference>
<dbReference type="OrthoDB" id="977825at2"/>
<evidence type="ECO:0000313" key="4">
    <source>
        <dbReference type="Proteomes" id="UP000251889"/>
    </source>
</evidence>
<name>A0A364XWT0_9BACT</name>
<dbReference type="EMBL" id="QMFY01000023">
    <property type="protein sequence ID" value="RAV97987.1"/>
    <property type="molecule type" value="Genomic_DNA"/>
</dbReference>
<feature type="domain" description="Outer membrane protein beta-barrel" evidence="2">
    <location>
        <begin position="148"/>
        <end position="305"/>
    </location>
</feature>
<feature type="chain" id="PRO_5016628138" description="Outer membrane protein beta-barrel domain-containing protein" evidence="1">
    <location>
        <begin position="23"/>
        <end position="374"/>
    </location>
</feature>
<accession>A0A364XWT0</accession>
<dbReference type="RefSeq" id="WP_112749802.1">
    <property type="nucleotide sequence ID" value="NZ_QMFY01000023.1"/>
</dbReference>
<evidence type="ECO:0000313" key="3">
    <source>
        <dbReference type="EMBL" id="RAV97987.1"/>
    </source>
</evidence>
<feature type="signal peptide" evidence="1">
    <location>
        <begin position="1"/>
        <end position="22"/>
    </location>
</feature>
<keyword evidence="4" id="KW-1185">Reference proteome</keyword>
<dbReference type="Proteomes" id="UP000251889">
    <property type="component" value="Unassembled WGS sequence"/>
</dbReference>
<dbReference type="Gene3D" id="2.40.160.20">
    <property type="match status" value="1"/>
</dbReference>
<organism evidence="3 4">
    <name type="scientific">Pseudochryseolinea flava</name>
    <dbReference type="NCBI Taxonomy" id="2059302"/>
    <lineage>
        <taxon>Bacteria</taxon>
        <taxon>Pseudomonadati</taxon>
        <taxon>Bacteroidota</taxon>
        <taxon>Cytophagia</taxon>
        <taxon>Cytophagales</taxon>
        <taxon>Fulvivirgaceae</taxon>
        <taxon>Pseudochryseolinea</taxon>
    </lineage>
</organism>
<dbReference type="InterPro" id="IPR025665">
    <property type="entry name" value="Beta-barrel_OMP_2"/>
</dbReference>
<protein>
    <recommendedName>
        <fullName evidence="2">Outer membrane protein beta-barrel domain-containing protein</fullName>
    </recommendedName>
</protein>
<dbReference type="AlphaFoldDB" id="A0A364XWT0"/>
<keyword evidence="1" id="KW-0732">Signal</keyword>